<dbReference type="InterPro" id="IPR032640">
    <property type="entry name" value="AMPK1_CBM"/>
</dbReference>
<sequence>MQTFYHKGRNYFGKKTKSTSYFSPLHTVMAKEGDRQLLLGPVIDKDGNVTFKAIHEKEQLYLLGSFHEWNVEKAIEMENKDGIHTTKVALNPGTYEYSFLTDITNASTSFAAPLNPAKDGEKSILHVPGIILERLPEAVEANSKSILEGEFFNENAKTNSLKGAKWT</sequence>
<dbReference type="SUPFAM" id="SSF81296">
    <property type="entry name" value="E set domains"/>
    <property type="match status" value="1"/>
</dbReference>
<proteinExistence type="predicted"/>
<dbReference type="Gene3D" id="2.60.40.10">
    <property type="entry name" value="Immunoglobulins"/>
    <property type="match status" value="1"/>
</dbReference>
<evidence type="ECO:0000313" key="2">
    <source>
        <dbReference type="EMBL" id="KNE19514.1"/>
    </source>
</evidence>
<dbReference type="InterPro" id="IPR013783">
    <property type="entry name" value="Ig-like_fold"/>
</dbReference>
<dbReference type="Proteomes" id="UP000036780">
    <property type="component" value="Unassembled WGS sequence"/>
</dbReference>
<dbReference type="AlphaFoldDB" id="A0A0L0QLY7"/>
<evidence type="ECO:0000259" key="1">
    <source>
        <dbReference type="Pfam" id="PF16561"/>
    </source>
</evidence>
<name>A0A0L0QLY7_VIRPA</name>
<dbReference type="EMBL" id="LGTO01000007">
    <property type="protein sequence ID" value="KNE19514.1"/>
    <property type="molecule type" value="Genomic_DNA"/>
</dbReference>
<evidence type="ECO:0000313" key="3">
    <source>
        <dbReference type="Proteomes" id="UP000036780"/>
    </source>
</evidence>
<feature type="domain" description="AMP-activated protein kinase glycogen-binding" evidence="1">
    <location>
        <begin position="51"/>
        <end position="102"/>
    </location>
</feature>
<reference evidence="3" key="1">
    <citation type="submission" date="2015-07" db="EMBL/GenBank/DDBJ databases">
        <title>Fjat-10053 dsm26.</title>
        <authorList>
            <person name="Liu B."/>
            <person name="Wang J."/>
            <person name="Zhu Y."/>
            <person name="Liu G."/>
            <person name="Chen Q."/>
            <person name="Chen Z."/>
            <person name="Lan J."/>
            <person name="Che J."/>
            <person name="Ge C."/>
            <person name="Shi H."/>
            <person name="Pan Z."/>
            <person name="Liu X."/>
        </authorList>
    </citation>
    <scope>NUCLEOTIDE SEQUENCE [LARGE SCALE GENOMIC DNA]</scope>
    <source>
        <strain evidence="3">DSM 26</strain>
    </source>
</reference>
<organism evidence="2 3">
    <name type="scientific">Virgibacillus pantothenticus</name>
    <dbReference type="NCBI Taxonomy" id="1473"/>
    <lineage>
        <taxon>Bacteria</taxon>
        <taxon>Bacillati</taxon>
        <taxon>Bacillota</taxon>
        <taxon>Bacilli</taxon>
        <taxon>Bacillales</taxon>
        <taxon>Bacillaceae</taxon>
        <taxon>Virgibacillus</taxon>
    </lineage>
</organism>
<gene>
    <name evidence="2" type="ORF">AFK71_13605</name>
</gene>
<dbReference type="InterPro" id="IPR014756">
    <property type="entry name" value="Ig_E-set"/>
</dbReference>
<protein>
    <recommendedName>
        <fullName evidence="1">AMP-activated protein kinase glycogen-binding domain-containing protein</fullName>
    </recommendedName>
</protein>
<keyword evidence="3" id="KW-1185">Reference proteome</keyword>
<accession>A0A0L0QLY7</accession>
<dbReference type="PATRIC" id="fig|1473.5.peg.1332"/>
<comment type="caution">
    <text evidence="2">The sequence shown here is derived from an EMBL/GenBank/DDBJ whole genome shotgun (WGS) entry which is preliminary data.</text>
</comment>
<dbReference type="Pfam" id="PF16561">
    <property type="entry name" value="AMPK1_CBM"/>
    <property type="match status" value="1"/>
</dbReference>